<dbReference type="GO" id="GO:0003677">
    <property type="term" value="F:DNA binding"/>
    <property type="evidence" value="ECO:0007669"/>
    <property type="project" value="InterPro"/>
</dbReference>
<dbReference type="EMBL" id="UHFG01000004">
    <property type="protein sequence ID" value="SUN48760.1"/>
    <property type="molecule type" value="Genomic_DNA"/>
</dbReference>
<dbReference type="InterPro" id="IPR002514">
    <property type="entry name" value="Transposase_8"/>
</dbReference>
<protein>
    <submittedName>
        <fullName evidence="3">Transposase</fullName>
    </submittedName>
</protein>
<dbReference type="GO" id="GO:0004803">
    <property type="term" value="F:transposase activity"/>
    <property type="evidence" value="ECO:0007669"/>
    <property type="project" value="InterPro"/>
</dbReference>
<gene>
    <name evidence="2" type="ORF">NCTC4670_00682</name>
    <name evidence="3" type="ORF">NCTC4670_00816</name>
    <name evidence="4" type="ORF">NCTC4670_00956</name>
</gene>
<dbReference type="GO" id="GO:0006313">
    <property type="term" value="P:DNA transposition"/>
    <property type="evidence" value="ECO:0007669"/>
    <property type="project" value="InterPro"/>
</dbReference>
<evidence type="ECO:0000313" key="5">
    <source>
        <dbReference type="Proteomes" id="UP000254797"/>
    </source>
</evidence>
<dbReference type="SUPFAM" id="SSF46689">
    <property type="entry name" value="Homeodomain-like"/>
    <property type="match status" value="1"/>
</dbReference>
<evidence type="ECO:0000313" key="3">
    <source>
        <dbReference type="EMBL" id="SUN49028.1"/>
    </source>
</evidence>
<dbReference type="EMBL" id="UHFG01000004">
    <property type="protein sequence ID" value="SUN49028.1"/>
    <property type="molecule type" value="Genomic_DNA"/>
</dbReference>
<reference evidence="3 5" key="1">
    <citation type="submission" date="2018-06" db="EMBL/GenBank/DDBJ databases">
        <authorList>
            <consortium name="Pathogen Informatics"/>
            <person name="Doyle S."/>
        </authorList>
    </citation>
    <scope>NUCLEOTIDE SEQUENCE [LARGE SCALE GENOMIC DNA]</scope>
    <source>
        <strain evidence="3 5">NCTC4670</strain>
    </source>
</reference>
<dbReference type="AlphaFoldDB" id="A0A380JTQ3"/>
<dbReference type="Pfam" id="PF01527">
    <property type="entry name" value="HTH_Tnp_1"/>
    <property type="match status" value="1"/>
</dbReference>
<organism evidence="3 5">
    <name type="scientific">Streptococcus dysgalactiae subsp. dysgalactiae</name>
    <dbReference type="NCBI Taxonomy" id="99822"/>
    <lineage>
        <taxon>Bacteria</taxon>
        <taxon>Bacillati</taxon>
        <taxon>Bacillota</taxon>
        <taxon>Bacilli</taxon>
        <taxon>Lactobacillales</taxon>
        <taxon>Streptococcaceae</taxon>
        <taxon>Streptococcus</taxon>
    </lineage>
</organism>
<evidence type="ECO:0000256" key="1">
    <source>
        <dbReference type="SAM" id="Coils"/>
    </source>
</evidence>
<dbReference type="Gene3D" id="1.10.10.60">
    <property type="entry name" value="Homeodomain-like"/>
    <property type="match status" value="1"/>
</dbReference>
<keyword evidence="1" id="KW-0175">Coiled coil</keyword>
<proteinExistence type="predicted"/>
<dbReference type="EMBL" id="UHFG01000004">
    <property type="protein sequence ID" value="SUN49373.1"/>
    <property type="molecule type" value="Genomic_DNA"/>
</dbReference>
<feature type="coiled-coil region" evidence="1">
    <location>
        <begin position="61"/>
        <end position="88"/>
    </location>
</feature>
<dbReference type="InterPro" id="IPR009057">
    <property type="entry name" value="Homeodomain-like_sf"/>
</dbReference>
<evidence type="ECO:0000313" key="2">
    <source>
        <dbReference type="EMBL" id="SUN48760.1"/>
    </source>
</evidence>
<sequence length="97" mass="11411">MPRKTFDKAFKLSAVKLILEEEQSVKMVSSTLEIHPNSLYRWVQEYEKYGESAFPGHGSALRHAQFEIKKLEKENKLLQEELALLKKFQVFLKSNRK</sequence>
<evidence type="ECO:0000313" key="4">
    <source>
        <dbReference type="EMBL" id="SUN49373.1"/>
    </source>
</evidence>
<name>A0A380JTQ3_STRDY</name>
<accession>A0A380JTQ3</accession>
<dbReference type="Proteomes" id="UP000254797">
    <property type="component" value="Unassembled WGS sequence"/>
</dbReference>